<proteinExistence type="predicted"/>
<gene>
    <name evidence="2" type="ORF">K457DRAFT_25570</name>
</gene>
<feature type="compositionally biased region" description="Low complexity" evidence="1">
    <location>
        <begin position="1"/>
        <end position="14"/>
    </location>
</feature>
<evidence type="ECO:0000313" key="2">
    <source>
        <dbReference type="EMBL" id="OAQ22918.1"/>
    </source>
</evidence>
<dbReference type="Proteomes" id="UP000078512">
    <property type="component" value="Unassembled WGS sequence"/>
</dbReference>
<accession>A0A197JD19</accession>
<dbReference type="AlphaFoldDB" id="A0A197JD19"/>
<keyword evidence="3" id="KW-1185">Reference proteome</keyword>
<dbReference type="EMBL" id="KV442136">
    <property type="protein sequence ID" value="OAQ22918.1"/>
    <property type="molecule type" value="Genomic_DNA"/>
</dbReference>
<sequence>MQQANYNHNYNYSHNHNHRQPHNINVGLEPPSHHHHSTDSGDVFVLDMIASYPDPDEQFSSITSFTEAEAYPQYQCHGNKICVTTKNICTPDLSTNDDPSSDSWTFSWLNDERPTTDPYLSPFLRRVYSFLEWLIFKVVAPCLHQRREPHNPIHL</sequence>
<feature type="region of interest" description="Disordered" evidence="1">
    <location>
        <begin position="1"/>
        <end position="38"/>
    </location>
</feature>
<organism evidence="2 3">
    <name type="scientific">Linnemannia elongata AG-77</name>
    <dbReference type="NCBI Taxonomy" id="1314771"/>
    <lineage>
        <taxon>Eukaryota</taxon>
        <taxon>Fungi</taxon>
        <taxon>Fungi incertae sedis</taxon>
        <taxon>Mucoromycota</taxon>
        <taxon>Mortierellomycotina</taxon>
        <taxon>Mortierellomycetes</taxon>
        <taxon>Mortierellales</taxon>
        <taxon>Mortierellaceae</taxon>
        <taxon>Linnemannia</taxon>
    </lineage>
</organism>
<evidence type="ECO:0000313" key="3">
    <source>
        <dbReference type="Proteomes" id="UP000078512"/>
    </source>
</evidence>
<reference evidence="2 3" key="1">
    <citation type="submission" date="2016-05" db="EMBL/GenBank/DDBJ databases">
        <title>Genome sequencing reveals origins of a unique bacterial endosymbiosis in the earliest lineages of terrestrial Fungi.</title>
        <authorList>
            <consortium name="DOE Joint Genome Institute"/>
            <person name="Uehling J."/>
            <person name="Gryganskyi A."/>
            <person name="Hameed K."/>
            <person name="Tschaplinski T."/>
            <person name="Misztal P."/>
            <person name="Wu S."/>
            <person name="Desiro A."/>
            <person name="Vande Pol N."/>
            <person name="Du Z.-Y."/>
            <person name="Zienkiewicz A."/>
            <person name="Zienkiewicz K."/>
            <person name="Morin E."/>
            <person name="Tisserant E."/>
            <person name="Splivallo R."/>
            <person name="Hainaut M."/>
            <person name="Henrissat B."/>
            <person name="Ohm R."/>
            <person name="Kuo A."/>
            <person name="Yan J."/>
            <person name="Lipzen A."/>
            <person name="Nolan M."/>
            <person name="Labutti K."/>
            <person name="Barry K."/>
            <person name="Goldstein A."/>
            <person name="Labbe J."/>
            <person name="Schadt C."/>
            <person name="Tuskan G."/>
            <person name="Grigoriev I."/>
            <person name="Martin F."/>
            <person name="Vilgalys R."/>
            <person name="Bonito G."/>
        </authorList>
    </citation>
    <scope>NUCLEOTIDE SEQUENCE [LARGE SCALE GENOMIC DNA]</scope>
    <source>
        <strain evidence="2 3">AG-77</strain>
    </source>
</reference>
<dbReference type="OrthoDB" id="10334744at2759"/>
<evidence type="ECO:0000256" key="1">
    <source>
        <dbReference type="SAM" id="MobiDB-lite"/>
    </source>
</evidence>
<protein>
    <submittedName>
        <fullName evidence="2">Uncharacterized protein</fullName>
    </submittedName>
</protein>
<name>A0A197JD19_9FUNG</name>